<sequence length="68" mass="7489">MGKRESPAQLHRRFLETPCTGGGSERAAQKENKASLLTPEKPLCAWSPVRKHTGSLRAKLRNTFAVVS</sequence>
<dbReference type="EMBL" id="CH474022">
    <property type="protein sequence ID" value="EDL99603.1"/>
    <property type="molecule type" value="Genomic_DNA"/>
</dbReference>
<evidence type="ECO:0000256" key="1">
    <source>
        <dbReference type="SAM" id="MobiDB-lite"/>
    </source>
</evidence>
<proteinExistence type="predicted"/>
<dbReference type="Proteomes" id="UP000234681">
    <property type="component" value="Chromosome 14"/>
</dbReference>
<feature type="non-terminal residue" evidence="2">
    <location>
        <position position="68"/>
    </location>
</feature>
<name>A6K632_RAT</name>
<reference evidence="3" key="1">
    <citation type="submission" date="2005-09" db="EMBL/GenBank/DDBJ databases">
        <authorList>
            <person name="Mural R.J."/>
            <person name="Li P.W."/>
            <person name="Adams M.D."/>
            <person name="Amanatides P.G."/>
            <person name="Baden-Tillson H."/>
            <person name="Barnstead M."/>
            <person name="Chin S.H."/>
            <person name="Dew I."/>
            <person name="Evans C.A."/>
            <person name="Ferriera S."/>
            <person name="Flanigan M."/>
            <person name="Fosler C."/>
            <person name="Glodek A."/>
            <person name="Gu Z."/>
            <person name="Holt R.A."/>
            <person name="Jennings D."/>
            <person name="Kraft C.L."/>
            <person name="Lu F."/>
            <person name="Nguyen T."/>
            <person name="Nusskern D.R."/>
            <person name="Pfannkoch C.M."/>
            <person name="Sitter C."/>
            <person name="Sutton G.G."/>
            <person name="Venter J.C."/>
            <person name="Wang Z."/>
            <person name="Woodage T."/>
            <person name="Zheng X.H."/>
            <person name="Zhong F."/>
        </authorList>
    </citation>
    <scope>NUCLEOTIDE SEQUENCE [LARGE SCALE GENOMIC DNA]</scope>
    <source>
        <strain>BN</strain>
        <strain evidence="3">Sprague-Dawley</strain>
    </source>
</reference>
<organism evidence="2 3">
    <name type="scientific">Rattus norvegicus</name>
    <name type="common">Rat</name>
    <dbReference type="NCBI Taxonomy" id="10116"/>
    <lineage>
        <taxon>Eukaryota</taxon>
        <taxon>Metazoa</taxon>
        <taxon>Chordata</taxon>
        <taxon>Craniata</taxon>
        <taxon>Vertebrata</taxon>
        <taxon>Euteleostomi</taxon>
        <taxon>Mammalia</taxon>
        <taxon>Eutheria</taxon>
        <taxon>Euarchontoglires</taxon>
        <taxon>Glires</taxon>
        <taxon>Rodentia</taxon>
        <taxon>Myomorpha</taxon>
        <taxon>Muroidea</taxon>
        <taxon>Muridae</taxon>
        <taxon>Murinae</taxon>
        <taxon>Rattus</taxon>
    </lineage>
</organism>
<dbReference type="AlphaFoldDB" id="A6K632"/>
<gene>
    <name evidence="2" type="ORF">rCG_37871</name>
</gene>
<evidence type="ECO:0000313" key="2">
    <source>
        <dbReference type="EMBL" id="EDL99603.1"/>
    </source>
</evidence>
<feature type="region of interest" description="Disordered" evidence="1">
    <location>
        <begin position="1"/>
        <end position="36"/>
    </location>
</feature>
<evidence type="ECO:0000313" key="3">
    <source>
        <dbReference type="Proteomes" id="UP000234681"/>
    </source>
</evidence>
<accession>A6K632</accession>
<protein>
    <submittedName>
        <fullName evidence="2">RCG37871</fullName>
    </submittedName>
</protein>